<evidence type="ECO:0000256" key="1">
    <source>
        <dbReference type="ARBA" id="ARBA00022574"/>
    </source>
</evidence>
<keyword evidence="5" id="KW-1185">Reference proteome</keyword>
<dbReference type="Proteomes" id="UP000694867">
    <property type="component" value="Unplaced"/>
</dbReference>
<evidence type="ECO:0000313" key="5">
    <source>
        <dbReference type="Proteomes" id="UP000694867"/>
    </source>
</evidence>
<evidence type="ECO:0000256" key="3">
    <source>
        <dbReference type="PROSITE-ProRule" id="PRU00221"/>
    </source>
</evidence>
<dbReference type="Pfam" id="PF00400">
    <property type="entry name" value="WD40"/>
    <property type="match status" value="5"/>
</dbReference>
<feature type="repeat" description="WD" evidence="3">
    <location>
        <begin position="194"/>
        <end position="235"/>
    </location>
</feature>
<reference evidence="6" key="1">
    <citation type="submission" date="2025-08" db="UniProtKB">
        <authorList>
            <consortium name="RefSeq"/>
        </authorList>
    </citation>
    <scope>IDENTIFICATION</scope>
</reference>
<dbReference type="InterPro" id="IPR015943">
    <property type="entry name" value="WD40/YVTN_repeat-like_dom_sf"/>
</dbReference>
<dbReference type="Gene3D" id="2.130.10.10">
    <property type="entry name" value="YVTN repeat-like/Quinoprotein amine dehydrogenase"/>
    <property type="match status" value="1"/>
</dbReference>
<dbReference type="InterPro" id="IPR020472">
    <property type="entry name" value="WD40_PAC1"/>
</dbReference>
<evidence type="ECO:0000313" key="6">
    <source>
        <dbReference type="RefSeq" id="XP_003742095.1"/>
    </source>
</evidence>
<dbReference type="AlphaFoldDB" id="A0AAJ6QS76"/>
<dbReference type="InterPro" id="IPR001680">
    <property type="entry name" value="WD40_rpt"/>
</dbReference>
<feature type="compositionally biased region" description="Acidic residues" evidence="4">
    <location>
        <begin position="42"/>
        <end position="53"/>
    </location>
</feature>
<feature type="repeat" description="WD" evidence="3">
    <location>
        <begin position="153"/>
        <end position="184"/>
    </location>
</feature>
<feature type="repeat" description="WD" evidence="3">
    <location>
        <begin position="277"/>
        <end position="318"/>
    </location>
</feature>
<dbReference type="SUPFAM" id="SSF50998">
    <property type="entry name" value="Quinoprotein alcohol dehydrogenase-like"/>
    <property type="match status" value="1"/>
</dbReference>
<feature type="region of interest" description="Disordered" evidence="4">
    <location>
        <begin position="32"/>
        <end position="53"/>
    </location>
</feature>
<dbReference type="PROSITE" id="PS50294">
    <property type="entry name" value="WD_REPEATS_REGION"/>
    <property type="match status" value="2"/>
</dbReference>
<dbReference type="PANTHER" id="PTHR19857">
    <property type="entry name" value="MITOCHONDRIAL DIVISION PROTEIN 1-RELATED"/>
    <property type="match status" value="1"/>
</dbReference>
<dbReference type="RefSeq" id="XP_003742095.1">
    <property type="nucleotide sequence ID" value="XM_003742047.1"/>
</dbReference>
<dbReference type="InterPro" id="IPR011047">
    <property type="entry name" value="Quinoprotein_ADH-like_sf"/>
</dbReference>
<dbReference type="InterPro" id="IPR019775">
    <property type="entry name" value="WD40_repeat_CS"/>
</dbReference>
<dbReference type="PROSITE" id="PS00678">
    <property type="entry name" value="WD_REPEATS_1"/>
    <property type="match status" value="1"/>
</dbReference>
<evidence type="ECO:0000256" key="4">
    <source>
        <dbReference type="SAM" id="MobiDB-lite"/>
    </source>
</evidence>
<dbReference type="SMART" id="SM00320">
    <property type="entry name" value="WD40"/>
    <property type="match status" value="8"/>
</dbReference>
<dbReference type="CDD" id="cd00200">
    <property type="entry name" value="WD40"/>
    <property type="match status" value="1"/>
</dbReference>
<sequence>MSCSRDPDSDIEDDIHIIASDDEDLELVEELDGGEAFHSGSDDESESQDADTMDLDNRVVFQPSRDDSIRTLEGHTDAIFAVEVSASGQLLVSGGKDDRARLWDSTGQEVLEFAPFKDSVIHVGFSKDEKFVMAADMAGKVQVYDVQSRGSVFEAEVDDITWTAWHPSAAALVAGTQDGSIWLWLIPHGHTKTLPSSGETTTSGTFLSDGKRIVAGYADGCLRLWDLKTCQALSTISKLHEGEILCVDVNSNGVVATGGTDGLKFASVITGKSILSLNEFEDCVESVKFSSNNSWLAAGSLDGSFVIWDVAAGRQRHRVQLGNESGICKLAWAGPDRVLVASLDGKTREYDARSGDLVRSWEGHTSNLLDLSVAGTIFATSSEDRTVKIFDRMLR</sequence>
<evidence type="ECO:0000256" key="2">
    <source>
        <dbReference type="ARBA" id="ARBA00022737"/>
    </source>
</evidence>
<dbReference type="PROSITE" id="PS50082">
    <property type="entry name" value="WD_REPEATS_2"/>
    <property type="match status" value="4"/>
</dbReference>
<name>A0AAJ6QS76_9ACAR</name>
<keyword evidence="2" id="KW-0677">Repeat</keyword>
<dbReference type="GeneID" id="100901020"/>
<protein>
    <submittedName>
        <fullName evidence="6">Angio-associated migratory cell protein</fullName>
    </submittedName>
</protein>
<gene>
    <name evidence="6" type="primary">LOC100901020</name>
</gene>
<dbReference type="InterPro" id="IPR051179">
    <property type="entry name" value="WD_repeat_multifunction"/>
</dbReference>
<keyword evidence="1 3" id="KW-0853">WD repeat</keyword>
<dbReference type="PANTHER" id="PTHR19857:SF8">
    <property type="entry name" value="ANGIO-ASSOCIATED MIGRATORY CELL PROTEIN"/>
    <property type="match status" value="1"/>
</dbReference>
<organism evidence="5 6">
    <name type="scientific">Galendromus occidentalis</name>
    <name type="common">western predatory mite</name>
    <dbReference type="NCBI Taxonomy" id="34638"/>
    <lineage>
        <taxon>Eukaryota</taxon>
        <taxon>Metazoa</taxon>
        <taxon>Ecdysozoa</taxon>
        <taxon>Arthropoda</taxon>
        <taxon>Chelicerata</taxon>
        <taxon>Arachnida</taxon>
        <taxon>Acari</taxon>
        <taxon>Parasitiformes</taxon>
        <taxon>Mesostigmata</taxon>
        <taxon>Gamasina</taxon>
        <taxon>Phytoseioidea</taxon>
        <taxon>Phytoseiidae</taxon>
        <taxon>Typhlodrominae</taxon>
        <taxon>Galendromus</taxon>
    </lineage>
</organism>
<dbReference type="KEGG" id="goe:100901020"/>
<proteinExistence type="predicted"/>
<feature type="repeat" description="WD" evidence="3">
    <location>
        <begin position="72"/>
        <end position="104"/>
    </location>
</feature>
<accession>A0AAJ6QS76</accession>
<dbReference type="PRINTS" id="PR00320">
    <property type="entry name" value="GPROTEINBRPT"/>
</dbReference>